<dbReference type="Proteomes" id="UP000183053">
    <property type="component" value="Unassembled WGS sequence"/>
</dbReference>
<proteinExistence type="predicted"/>
<gene>
    <name evidence="1" type="ORF">SAMN04489765_3180</name>
</gene>
<organism evidence="1 2">
    <name type="scientific">Tsukamurella pulmonis</name>
    <dbReference type="NCBI Taxonomy" id="47312"/>
    <lineage>
        <taxon>Bacteria</taxon>
        <taxon>Bacillati</taxon>
        <taxon>Actinomycetota</taxon>
        <taxon>Actinomycetes</taxon>
        <taxon>Mycobacteriales</taxon>
        <taxon>Tsukamurellaceae</taxon>
        <taxon>Tsukamurella</taxon>
    </lineage>
</organism>
<dbReference type="STRING" id="47312.SAMN04489765_3180"/>
<keyword evidence="2" id="KW-1185">Reference proteome</keyword>
<dbReference type="EMBL" id="FNLF01000002">
    <property type="protein sequence ID" value="SDR09590.1"/>
    <property type="molecule type" value="Genomic_DNA"/>
</dbReference>
<name>A0A1H1G8S6_9ACTN</name>
<sequence length="50" mass="5625">MLSVLALITFVAFLVWLTSDHDGLDFRARDIHRATADRDSRVDPRGVIVS</sequence>
<evidence type="ECO:0000313" key="1">
    <source>
        <dbReference type="EMBL" id="SDR09590.1"/>
    </source>
</evidence>
<accession>A0A1H1G8S6</accession>
<dbReference type="AlphaFoldDB" id="A0A1H1G8S6"/>
<evidence type="ECO:0000313" key="2">
    <source>
        <dbReference type="Proteomes" id="UP000183053"/>
    </source>
</evidence>
<protein>
    <submittedName>
        <fullName evidence="1">Uncharacterized protein</fullName>
    </submittedName>
</protein>
<reference evidence="2" key="1">
    <citation type="submission" date="2016-10" db="EMBL/GenBank/DDBJ databases">
        <authorList>
            <person name="Varghese N."/>
            <person name="Submissions S."/>
        </authorList>
    </citation>
    <scope>NUCLEOTIDE SEQUENCE [LARGE SCALE GENOMIC DNA]</scope>
    <source>
        <strain evidence="2">DSM 44142</strain>
    </source>
</reference>